<reference evidence="1 2" key="1">
    <citation type="journal article" date="2018" name="Int. J. Syst. Evol. Microbiol.">
        <title>Planococcus salinus sp. nov., a moderately halophilic bacterium isolated from a saline-alkali soil.</title>
        <authorList>
            <person name="Gan L."/>
        </authorList>
    </citation>
    <scope>NUCLEOTIDE SEQUENCE [LARGE SCALE GENOMIC DNA]</scope>
    <source>
        <strain evidence="1 2">LCB217</strain>
    </source>
</reference>
<keyword evidence="2" id="KW-1185">Reference proteome</keyword>
<evidence type="ECO:0000313" key="2">
    <source>
        <dbReference type="Proteomes" id="UP000275473"/>
    </source>
</evidence>
<accession>A0A3M8PBC1</accession>
<dbReference type="Proteomes" id="UP000275473">
    <property type="component" value="Unassembled WGS sequence"/>
</dbReference>
<gene>
    <name evidence="1" type="ORF">EEX84_01345</name>
</gene>
<proteinExistence type="predicted"/>
<sequence>MNKYCTISERGQWKPAPAGNGNLEPYYLKWAASAANRGGTAGLNVLVLGHDVRDGYDFFILWR</sequence>
<name>A0A3M8PBC1_9BACL</name>
<dbReference type="AlphaFoldDB" id="A0A3M8PBC1"/>
<protein>
    <submittedName>
        <fullName evidence="1">Uncharacterized protein</fullName>
    </submittedName>
</protein>
<comment type="caution">
    <text evidence="1">The sequence shown here is derived from an EMBL/GenBank/DDBJ whole genome shotgun (WGS) entry which is preliminary data.</text>
</comment>
<dbReference type="EMBL" id="RIAX01000001">
    <property type="protein sequence ID" value="RNF41026.1"/>
    <property type="molecule type" value="Genomic_DNA"/>
</dbReference>
<evidence type="ECO:0000313" key="1">
    <source>
        <dbReference type="EMBL" id="RNF41026.1"/>
    </source>
</evidence>
<organism evidence="1 2">
    <name type="scientific">Planococcus salinus</name>
    <dbReference type="NCBI Taxonomy" id="1848460"/>
    <lineage>
        <taxon>Bacteria</taxon>
        <taxon>Bacillati</taxon>
        <taxon>Bacillota</taxon>
        <taxon>Bacilli</taxon>
        <taxon>Bacillales</taxon>
        <taxon>Caryophanaceae</taxon>
        <taxon>Planococcus</taxon>
    </lineage>
</organism>